<dbReference type="PANTHER" id="PTHR11959">
    <property type="entry name" value="4-HYDROXYPHENYLPYRUVATE DIOXYGENASE"/>
    <property type="match status" value="1"/>
</dbReference>
<dbReference type="InterPro" id="IPR037523">
    <property type="entry name" value="VOC_core"/>
</dbReference>
<dbReference type="RefSeq" id="WP_203828634.1">
    <property type="nucleotide sequence ID" value="NZ_BAAATY010000029.1"/>
</dbReference>
<keyword evidence="5" id="KW-0408">Iron</keyword>
<protein>
    <submittedName>
        <fullName evidence="7">4-hydroxyphenylpyruvate dioxygenase</fullName>
    </submittedName>
</protein>
<dbReference type="Gene3D" id="3.10.180.10">
    <property type="entry name" value="2,3-Dihydroxybiphenyl 1,2-Dioxygenase, domain 1"/>
    <property type="match status" value="2"/>
</dbReference>
<evidence type="ECO:0000313" key="8">
    <source>
        <dbReference type="Proteomes" id="UP000624709"/>
    </source>
</evidence>
<sequence>MTDPFDSLTLDHIELYVADLEFRVSELTGKYGFHLVAASPAEQRTHRSVLVRQSGISLLLTQGFADDHPASGYVHVHGDGVANIALRTPDARVAYGAAVTRGAEAIAAPAPVERSGHVVATIRGFGDVLHTLMQWPADSTEDDLPPGLVPVSGRHPVEPAGLLRVDHLAVCVPAGELDPTVAYYEAVLDFSRIFQERITVGRQAMNSQVVQNRAGDVTLTLLEPDTQLEAGQIDDFVKNHGGAGVQHIAFSAHDIVASVATLGKAGVEFLTTPASYYSQLPKRMELARHDVNSLRDLNILADSDHAGQLYQIFTRSTFPRKTLFLEVIERFGAETFGSGNIKALYEAVELDRTSPEHGN</sequence>
<keyword evidence="3" id="KW-0479">Metal-binding</keyword>
<comment type="caution">
    <text evidence="7">The sequence shown here is derived from an EMBL/GenBank/DDBJ whole genome shotgun (WGS) entry which is preliminary data.</text>
</comment>
<dbReference type="InterPro" id="IPR041735">
    <property type="entry name" value="4OHPhenylPyrv_dOase_C"/>
</dbReference>
<dbReference type="PROSITE" id="PS51819">
    <property type="entry name" value="VOC"/>
    <property type="match status" value="2"/>
</dbReference>
<organism evidence="7 8">
    <name type="scientific">Actinoplanes palleronii</name>
    <dbReference type="NCBI Taxonomy" id="113570"/>
    <lineage>
        <taxon>Bacteria</taxon>
        <taxon>Bacillati</taxon>
        <taxon>Actinomycetota</taxon>
        <taxon>Actinomycetes</taxon>
        <taxon>Micromonosporales</taxon>
        <taxon>Micromonosporaceae</taxon>
        <taxon>Actinoplanes</taxon>
    </lineage>
</organism>
<dbReference type="SUPFAM" id="SSF54593">
    <property type="entry name" value="Glyoxalase/Bleomycin resistance protein/Dihydroxybiphenyl dioxygenase"/>
    <property type="match status" value="1"/>
</dbReference>
<evidence type="ECO:0000313" key="7">
    <source>
        <dbReference type="EMBL" id="GIE70626.1"/>
    </source>
</evidence>
<dbReference type="InterPro" id="IPR041736">
    <property type="entry name" value="4OHPhenylPyrv_dOase_N"/>
</dbReference>
<dbReference type="Pfam" id="PF00903">
    <property type="entry name" value="Glyoxalase"/>
    <property type="match status" value="1"/>
</dbReference>
<dbReference type="EMBL" id="BOMS01000108">
    <property type="protein sequence ID" value="GIE70626.1"/>
    <property type="molecule type" value="Genomic_DNA"/>
</dbReference>
<dbReference type="InterPro" id="IPR029068">
    <property type="entry name" value="Glyas_Bleomycin-R_OHBP_Dase"/>
</dbReference>
<dbReference type="Proteomes" id="UP000624709">
    <property type="component" value="Unassembled WGS sequence"/>
</dbReference>
<dbReference type="InterPro" id="IPR004360">
    <property type="entry name" value="Glyas_Fos-R_dOase_dom"/>
</dbReference>
<evidence type="ECO:0000256" key="2">
    <source>
        <dbReference type="ARBA" id="ARBA00005877"/>
    </source>
</evidence>
<evidence type="ECO:0000256" key="3">
    <source>
        <dbReference type="ARBA" id="ARBA00022723"/>
    </source>
</evidence>
<keyword evidence="7" id="KW-0223">Dioxygenase</keyword>
<proteinExistence type="inferred from homology"/>
<dbReference type="CDD" id="cd08342">
    <property type="entry name" value="HPPD_N_like"/>
    <property type="match status" value="1"/>
</dbReference>
<dbReference type="CDD" id="cd07250">
    <property type="entry name" value="HPPD_C_like"/>
    <property type="match status" value="1"/>
</dbReference>
<comment type="cofactor">
    <cofactor evidence="1">
        <name>Fe cation</name>
        <dbReference type="ChEBI" id="CHEBI:24875"/>
    </cofactor>
</comment>
<dbReference type="InterPro" id="IPR005956">
    <property type="entry name" value="4OHPhenylPyrv_dOase"/>
</dbReference>
<dbReference type="PANTHER" id="PTHR11959:SF1">
    <property type="entry name" value="4-HYDROXYPHENYLPYRUVATE DIOXYGENASE"/>
    <property type="match status" value="1"/>
</dbReference>
<feature type="domain" description="VOC" evidence="6">
    <location>
        <begin position="164"/>
        <end position="315"/>
    </location>
</feature>
<dbReference type="GO" id="GO:0051213">
    <property type="term" value="F:dioxygenase activity"/>
    <property type="evidence" value="ECO:0007669"/>
    <property type="project" value="UniProtKB-KW"/>
</dbReference>
<keyword evidence="4" id="KW-0677">Repeat</keyword>
<evidence type="ECO:0000256" key="4">
    <source>
        <dbReference type="ARBA" id="ARBA00022737"/>
    </source>
</evidence>
<name>A0ABQ4BIW4_9ACTN</name>
<comment type="similarity">
    <text evidence="2">Belongs to the 4HPPD family.</text>
</comment>
<dbReference type="PIRSF" id="PIRSF009283">
    <property type="entry name" value="HPP_dOase"/>
    <property type="match status" value="1"/>
</dbReference>
<evidence type="ECO:0000259" key="6">
    <source>
        <dbReference type="PROSITE" id="PS51819"/>
    </source>
</evidence>
<evidence type="ECO:0000256" key="5">
    <source>
        <dbReference type="ARBA" id="ARBA00023004"/>
    </source>
</evidence>
<reference evidence="7 8" key="1">
    <citation type="submission" date="2021-01" db="EMBL/GenBank/DDBJ databases">
        <title>Whole genome shotgun sequence of Actinoplanes palleronii NBRC 14916.</title>
        <authorList>
            <person name="Komaki H."/>
            <person name="Tamura T."/>
        </authorList>
    </citation>
    <scope>NUCLEOTIDE SEQUENCE [LARGE SCALE GENOMIC DNA]</scope>
    <source>
        <strain evidence="7 8">NBRC 14916</strain>
    </source>
</reference>
<evidence type="ECO:0000256" key="1">
    <source>
        <dbReference type="ARBA" id="ARBA00001962"/>
    </source>
</evidence>
<feature type="domain" description="VOC" evidence="6">
    <location>
        <begin position="9"/>
        <end position="135"/>
    </location>
</feature>
<keyword evidence="8" id="KW-1185">Reference proteome</keyword>
<gene>
    <name evidence="7" type="ORF">Apa02nite_067340</name>
</gene>
<keyword evidence="7" id="KW-0560">Oxidoreductase</keyword>
<dbReference type="Pfam" id="PF14696">
    <property type="entry name" value="Glyoxalase_5"/>
    <property type="match status" value="1"/>
</dbReference>
<accession>A0ABQ4BIW4</accession>
<dbReference type="NCBIfam" id="TIGR01263">
    <property type="entry name" value="4HPPD"/>
    <property type="match status" value="1"/>
</dbReference>